<protein>
    <submittedName>
        <fullName evidence="1">Uncharacterized protein</fullName>
    </submittedName>
</protein>
<evidence type="ECO:0000313" key="1">
    <source>
        <dbReference type="EMBL" id="OEF94075.1"/>
    </source>
</evidence>
<proteinExistence type="predicted"/>
<dbReference type="OrthoDB" id="5893733at2"/>
<dbReference type="RefSeq" id="WP_019825866.1">
    <property type="nucleotide sequence ID" value="NZ_AJZD02000081.1"/>
</dbReference>
<sequence length="85" mass="9571">MFKSNELTINIEAINIALSKVENANKIQLNTLKGYVSREPEQAVLAFRSLNEVESIDDKLKKIMSELPHLSGEAHHLLETSILLQ</sequence>
<evidence type="ECO:0000313" key="2">
    <source>
        <dbReference type="Proteomes" id="UP000094802"/>
    </source>
</evidence>
<gene>
    <name evidence="1" type="ORF">A142_18585</name>
</gene>
<dbReference type="EMBL" id="AJZD02000081">
    <property type="protein sequence ID" value="OEF94075.1"/>
    <property type="molecule type" value="Genomic_DNA"/>
</dbReference>
<dbReference type="Proteomes" id="UP000094802">
    <property type="component" value="Unassembled WGS sequence"/>
</dbReference>
<reference evidence="1 2" key="1">
    <citation type="journal article" date="2012" name="Science">
        <title>Ecological populations of bacteria act as socially cohesive units of antibiotic production and resistance.</title>
        <authorList>
            <person name="Cordero O.X."/>
            <person name="Wildschutte H."/>
            <person name="Kirkup B."/>
            <person name="Proehl S."/>
            <person name="Ngo L."/>
            <person name="Hussain F."/>
            <person name="Le Roux F."/>
            <person name="Mincer T."/>
            <person name="Polz M.F."/>
        </authorList>
    </citation>
    <scope>NUCLEOTIDE SEQUENCE [LARGE SCALE GENOMIC DNA]</scope>
    <source>
        <strain evidence="1 2">12E03</strain>
    </source>
</reference>
<organism evidence="1 2">
    <name type="scientific">Vibrio splendidus 12E03</name>
    <dbReference type="NCBI Taxonomy" id="1191305"/>
    <lineage>
        <taxon>Bacteria</taxon>
        <taxon>Pseudomonadati</taxon>
        <taxon>Pseudomonadota</taxon>
        <taxon>Gammaproteobacteria</taxon>
        <taxon>Vibrionales</taxon>
        <taxon>Vibrionaceae</taxon>
        <taxon>Vibrio</taxon>
    </lineage>
</organism>
<name>A0A1E5FUB5_VIBSP</name>
<dbReference type="AlphaFoldDB" id="A0A1E5FUB5"/>
<accession>A0A1E5FUB5</accession>
<comment type="caution">
    <text evidence="1">The sequence shown here is derived from an EMBL/GenBank/DDBJ whole genome shotgun (WGS) entry which is preliminary data.</text>
</comment>